<name>A0ABX2WA78_9ENTR</name>
<gene>
    <name evidence="1" type="ORF">M976_01700</name>
</gene>
<reference evidence="1 2" key="1">
    <citation type="submission" date="2016-04" db="EMBL/GenBank/DDBJ databases">
        <title>ATOL: Assembling a taxonomically balanced genome-scale reconstruction of the evolutionary history of the Enterobacteriaceae.</title>
        <authorList>
            <person name="Plunkett G.III."/>
            <person name="Neeno-Eckwall E.C."/>
            <person name="Glasner J.D."/>
            <person name="Perna N.T."/>
        </authorList>
    </citation>
    <scope>NUCLEOTIDE SEQUENCE [LARGE SCALE GENOMIC DNA]</scope>
    <source>
        <strain evidence="1 2">ATCC 51602</strain>
    </source>
</reference>
<comment type="caution">
    <text evidence="1">The sequence shown here is derived from an EMBL/GenBank/DDBJ whole genome shotgun (WGS) entry which is preliminary data.</text>
</comment>
<dbReference type="EMBL" id="LXEQ01000028">
    <property type="protein sequence ID" value="OAT28759.1"/>
    <property type="molecule type" value="Genomic_DNA"/>
</dbReference>
<accession>A0ABX2WA78</accession>
<evidence type="ECO:0000313" key="2">
    <source>
        <dbReference type="Proteomes" id="UP000078407"/>
    </source>
</evidence>
<proteinExistence type="predicted"/>
<organism evidence="1 2">
    <name type="scientific">Buttiauxella ferragutiae ATCC 51602</name>
    <dbReference type="NCBI Taxonomy" id="1354252"/>
    <lineage>
        <taxon>Bacteria</taxon>
        <taxon>Pseudomonadati</taxon>
        <taxon>Pseudomonadota</taxon>
        <taxon>Gammaproteobacteria</taxon>
        <taxon>Enterobacterales</taxon>
        <taxon>Enterobacteriaceae</taxon>
        <taxon>Buttiauxella</taxon>
    </lineage>
</organism>
<evidence type="ECO:0000313" key="1">
    <source>
        <dbReference type="EMBL" id="OAT28759.1"/>
    </source>
</evidence>
<keyword evidence="2" id="KW-1185">Reference proteome</keyword>
<protein>
    <submittedName>
        <fullName evidence="1">Uncharacterized protein</fullName>
    </submittedName>
</protein>
<dbReference type="Proteomes" id="UP000078407">
    <property type="component" value="Unassembled WGS sequence"/>
</dbReference>
<sequence length="45" mass="5157">MIDLTIRVIYSPAACFVFIYFFSSDVTQPLFVVDTTHNSINKKLT</sequence>